<proteinExistence type="inferred from homology"/>
<reference evidence="8 9" key="1">
    <citation type="journal article" date="2019" name="Nat. Ecol. Evol.">
        <title>Megaphylogeny resolves global patterns of mushroom evolution.</title>
        <authorList>
            <person name="Varga T."/>
            <person name="Krizsan K."/>
            <person name="Foldi C."/>
            <person name="Dima B."/>
            <person name="Sanchez-Garcia M."/>
            <person name="Sanchez-Ramirez S."/>
            <person name="Szollosi G.J."/>
            <person name="Szarkandi J.G."/>
            <person name="Papp V."/>
            <person name="Albert L."/>
            <person name="Andreopoulos W."/>
            <person name="Angelini C."/>
            <person name="Antonin V."/>
            <person name="Barry K.W."/>
            <person name="Bougher N.L."/>
            <person name="Buchanan P."/>
            <person name="Buyck B."/>
            <person name="Bense V."/>
            <person name="Catcheside P."/>
            <person name="Chovatia M."/>
            <person name="Cooper J."/>
            <person name="Damon W."/>
            <person name="Desjardin D."/>
            <person name="Finy P."/>
            <person name="Geml J."/>
            <person name="Haridas S."/>
            <person name="Hughes K."/>
            <person name="Justo A."/>
            <person name="Karasinski D."/>
            <person name="Kautmanova I."/>
            <person name="Kiss B."/>
            <person name="Kocsube S."/>
            <person name="Kotiranta H."/>
            <person name="LaButti K.M."/>
            <person name="Lechner B.E."/>
            <person name="Liimatainen K."/>
            <person name="Lipzen A."/>
            <person name="Lukacs Z."/>
            <person name="Mihaltcheva S."/>
            <person name="Morgado L.N."/>
            <person name="Niskanen T."/>
            <person name="Noordeloos M.E."/>
            <person name="Ohm R.A."/>
            <person name="Ortiz-Santana B."/>
            <person name="Ovrebo C."/>
            <person name="Racz N."/>
            <person name="Riley R."/>
            <person name="Savchenko A."/>
            <person name="Shiryaev A."/>
            <person name="Soop K."/>
            <person name="Spirin V."/>
            <person name="Szebenyi C."/>
            <person name="Tomsovsky M."/>
            <person name="Tulloss R.E."/>
            <person name="Uehling J."/>
            <person name="Grigoriev I.V."/>
            <person name="Vagvolgyi C."/>
            <person name="Papp T."/>
            <person name="Martin F.M."/>
            <person name="Miettinen O."/>
            <person name="Hibbett D.S."/>
            <person name="Nagy L.G."/>
        </authorList>
    </citation>
    <scope>NUCLEOTIDE SEQUENCE [LARGE SCALE GENOMIC DNA]</scope>
    <source>
        <strain evidence="8 9">CBS 166.37</strain>
    </source>
</reference>
<comment type="similarity">
    <text evidence="2">Belongs to the TMEM170 family.</text>
</comment>
<dbReference type="EMBL" id="ML213599">
    <property type="protein sequence ID" value="TFK39520.1"/>
    <property type="molecule type" value="Genomic_DNA"/>
</dbReference>
<evidence type="ECO:0000256" key="6">
    <source>
        <dbReference type="SAM" id="MobiDB-lite"/>
    </source>
</evidence>
<keyword evidence="3 7" id="KW-0812">Transmembrane</keyword>
<dbReference type="OrthoDB" id="2131401at2759"/>
<evidence type="ECO:0000256" key="1">
    <source>
        <dbReference type="ARBA" id="ARBA00004141"/>
    </source>
</evidence>
<evidence type="ECO:0008006" key="10">
    <source>
        <dbReference type="Google" id="ProtNLM"/>
    </source>
</evidence>
<evidence type="ECO:0000313" key="9">
    <source>
        <dbReference type="Proteomes" id="UP000308652"/>
    </source>
</evidence>
<feature type="transmembrane region" description="Helical" evidence="7">
    <location>
        <begin position="166"/>
        <end position="185"/>
    </location>
</feature>
<evidence type="ECO:0000256" key="5">
    <source>
        <dbReference type="ARBA" id="ARBA00023136"/>
    </source>
</evidence>
<evidence type="ECO:0000313" key="8">
    <source>
        <dbReference type="EMBL" id="TFK39520.1"/>
    </source>
</evidence>
<name>A0A5C3M2M4_9AGAR</name>
<protein>
    <recommendedName>
        <fullName evidence="10">Integral membrane protein</fullName>
    </recommendedName>
</protein>
<evidence type="ECO:0000256" key="7">
    <source>
        <dbReference type="SAM" id="Phobius"/>
    </source>
</evidence>
<evidence type="ECO:0000256" key="4">
    <source>
        <dbReference type="ARBA" id="ARBA00022989"/>
    </source>
</evidence>
<accession>A0A5C3M2M4</accession>
<dbReference type="InterPro" id="IPR019334">
    <property type="entry name" value="TMEM170A/B/YPR153W-like"/>
</dbReference>
<dbReference type="GO" id="GO:0016020">
    <property type="term" value="C:membrane"/>
    <property type="evidence" value="ECO:0007669"/>
    <property type="project" value="UniProtKB-SubCell"/>
</dbReference>
<dbReference type="STRING" id="68775.A0A5C3M2M4"/>
<dbReference type="Proteomes" id="UP000308652">
    <property type="component" value="Unassembled WGS sequence"/>
</dbReference>
<dbReference type="PANTHER" id="PTHR22779">
    <property type="entry name" value="SD17342P"/>
    <property type="match status" value="1"/>
</dbReference>
<sequence length="192" mass="21558">MSAVTERGHTPSWPSLYNPGREILHIEHKPPTQPGGAYLYHASDVFRFTLYWTLIFYTPIFLFCGLYAFWNYTFPPKLRSSRPQDDENLLSTMPKSPPSLPTLRPVPSLRSTIPPKANERRSRLAFAILVLLTFLSLSVAGSVIGSAILGFSLFGLYKSANFNMSTWIPFLLAVIQVVVGLLSIWPSIIDII</sequence>
<evidence type="ECO:0000256" key="2">
    <source>
        <dbReference type="ARBA" id="ARBA00006325"/>
    </source>
</evidence>
<gene>
    <name evidence="8" type="ORF">BDQ12DRAFT_629521</name>
</gene>
<keyword evidence="5 7" id="KW-0472">Membrane</keyword>
<feature type="region of interest" description="Disordered" evidence="6">
    <location>
        <begin position="83"/>
        <end position="102"/>
    </location>
</feature>
<organism evidence="8 9">
    <name type="scientific">Crucibulum laeve</name>
    <dbReference type="NCBI Taxonomy" id="68775"/>
    <lineage>
        <taxon>Eukaryota</taxon>
        <taxon>Fungi</taxon>
        <taxon>Dikarya</taxon>
        <taxon>Basidiomycota</taxon>
        <taxon>Agaricomycotina</taxon>
        <taxon>Agaricomycetes</taxon>
        <taxon>Agaricomycetidae</taxon>
        <taxon>Agaricales</taxon>
        <taxon>Agaricineae</taxon>
        <taxon>Nidulariaceae</taxon>
        <taxon>Crucibulum</taxon>
    </lineage>
</organism>
<dbReference type="PANTHER" id="PTHR22779:SF6">
    <property type="entry name" value="SD17342P"/>
    <property type="match status" value="1"/>
</dbReference>
<evidence type="ECO:0000256" key="3">
    <source>
        <dbReference type="ARBA" id="ARBA00022692"/>
    </source>
</evidence>
<feature type="transmembrane region" description="Helical" evidence="7">
    <location>
        <begin position="50"/>
        <end position="70"/>
    </location>
</feature>
<feature type="transmembrane region" description="Helical" evidence="7">
    <location>
        <begin position="124"/>
        <end position="154"/>
    </location>
</feature>
<keyword evidence="9" id="KW-1185">Reference proteome</keyword>
<keyword evidence="4 7" id="KW-1133">Transmembrane helix</keyword>
<dbReference type="AlphaFoldDB" id="A0A5C3M2M4"/>
<comment type="subcellular location">
    <subcellularLocation>
        <location evidence="1">Membrane</location>
        <topology evidence="1">Multi-pass membrane protein</topology>
    </subcellularLocation>
</comment>